<organism evidence="1 2">
    <name type="scientific">Acanthoscelides obtectus</name>
    <name type="common">Bean weevil</name>
    <name type="synonym">Bruchus obtectus</name>
    <dbReference type="NCBI Taxonomy" id="200917"/>
    <lineage>
        <taxon>Eukaryota</taxon>
        <taxon>Metazoa</taxon>
        <taxon>Ecdysozoa</taxon>
        <taxon>Arthropoda</taxon>
        <taxon>Hexapoda</taxon>
        <taxon>Insecta</taxon>
        <taxon>Pterygota</taxon>
        <taxon>Neoptera</taxon>
        <taxon>Endopterygota</taxon>
        <taxon>Coleoptera</taxon>
        <taxon>Polyphaga</taxon>
        <taxon>Cucujiformia</taxon>
        <taxon>Chrysomeloidea</taxon>
        <taxon>Chrysomelidae</taxon>
        <taxon>Bruchinae</taxon>
        <taxon>Bruchini</taxon>
        <taxon>Acanthoscelides</taxon>
    </lineage>
</organism>
<dbReference type="GO" id="GO:0048813">
    <property type="term" value="P:dendrite morphogenesis"/>
    <property type="evidence" value="ECO:0007669"/>
    <property type="project" value="TreeGrafter"/>
</dbReference>
<dbReference type="OrthoDB" id="48130at2759"/>
<comment type="caution">
    <text evidence="1">The sequence shown here is derived from an EMBL/GenBank/DDBJ whole genome shotgun (WGS) entry which is preliminary data.</text>
</comment>
<proteinExistence type="predicted"/>
<dbReference type="GO" id="GO:0030833">
    <property type="term" value="P:regulation of actin filament polymerization"/>
    <property type="evidence" value="ECO:0007669"/>
    <property type="project" value="TreeGrafter"/>
</dbReference>
<dbReference type="Proteomes" id="UP001152888">
    <property type="component" value="Unassembled WGS sequence"/>
</dbReference>
<dbReference type="GO" id="GO:0030027">
    <property type="term" value="C:lamellipodium"/>
    <property type="evidence" value="ECO:0007669"/>
    <property type="project" value="TreeGrafter"/>
</dbReference>
<dbReference type="PANTHER" id="PTHR13651">
    <property type="entry name" value="PROTEIN ABITRAM"/>
    <property type="match status" value="1"/>
</dbReference>
<dbReference type="GO" id="GO:0003785">
    <property type="term" value="F:actin monomer binding"/>
    <property type="evidence" value="ECO:0007669"/>
    <property type="project" value="TreeGrafter"/>
</dbReference>
<dbReference type="PANTHER" id="PTHR13651:SF0">
    <property type="entry name" value="PROTEIN ABITRAM"/>
    <property type="match status" value="1"/>
</dbReference>
<dbReference type="InterPro" id="IPR011053">
    <property type="entry name" value="Single_hybrid_motif"/>
</dbReference>
<dbReference type="Gene3D" id="2.40.50.100">
    <property type="match status" value="1"/>
</dbReference>
<keyword evidence="2" id="KW-1185">Reference proteome</keyword>
<dbReference type="EMBL" id="CAKOFQ010006733">
    <property type="protein sequence ID" value="CAH1966391.1"/>
    <property type="molecule type" value="Genomic_DNA"/>
</dbReference>
<accession>A0A9P0K3A8</accession>
<dbReference type="GO" id="GO:0051015">
    <property type="term" value="F:actin filament binding"/>
    <property type="evidence" value="ECO:0007669"/>
    <property type="project" value="TreeGrafter"/>
</dbReference>
<evidence type="ECO:0000313" key="1">
    <source>
        <dbReference type="EMBL" id="CAH1966391.1"/>
    </source>
</evidence>
<evidence type="ECO:0000313" key="2">
    <source>
        <dbReference type="Proteomes" id="UP001152888"/>
    </source>
</evidence>
<dbReference type="GO" id="GO:0032433">
    <property type="term" value="C:filopodium tip"/>
    <property type="evidence" value="ECO:0007669"/>
    <property type="project" value="TreeGrafter"/>
</dbReference>
<gene>
    <name evidence="1" type="ORF">ACAOBT_LOCUS6806</name>
</gene>
<name>A0A9P0K3A8_ACAOB</name>
<sequence length="245" mass="28071">MISCKDDDADTIAKLIQPSEISSSNTDVHTCDKTLPLNVPEQYRTRYLEYLQTVQELEVPILQSIQNDAVQNFKYYYERYFENQYSINIGVDSYPNDMLVRVHTNRTILIAPACSHAMCNSEKKITDINFIVNKSDRSNIKTKGVRKHGARAVDATTIICKVTLEGEEKPYNIRAGVTGYLVEINELIKRDPQLLKTEPKKLGFLAVILPKGRTYQFEDIVKSWNLLSEEQYIKHLSADSVKMTE</sequence>
<dbReference type="SUPFAM" id="SSF51230">
    <property type="entry name" value="Single hybrid motif"/>
    <property type="match status" value="1"/>
</dbReference>
<dbReference type="AlphaFoldDB" id="A0A9P0K3A8"/>
<dbReference type="GO" id="GO:0030425">
    <property type="term" value="C:dendrite"/>
    <property type="evidence" value="ECO:0007669"/>
    <property type="project" value="TreeGrafter"/>
</dbReference>
<protein>
    <recommendedName>
        <fullName evidence="3">Protein Abitram</fullName>
    </recommendedName>
</protein>
<dbReference type="InterPro" id="IPR039169">
    <property type="entry name" value="Abitram"/>
</dbReference>
<dbReference type="GO" id="GO:0005634">
    <property type="term" value="C:nucleus"/>
    <property type="evidence" value="ECO:0007669"/>
    <property type="project" value="TreeGrafter"/>
</dbReference>
<evidence type="ECO:0008006" key="3">
    <source>
        <dbReference type="Google" id="ProtNLM"/>
    </source>
</evidence>
<reference evidence="1" key="1">
    <citation type="submission" date="2022-03" db="EMBL/GenBank/DDBJ databases">
        <authorList>
            <person name="Sayadi A."/>
        </authorList>
    </citation>
    <scope>NUCLEOTIDE SEQUENCE</scope>
</reference>
<dbReference type="GO" id="GO:0051489">
    <property type="term" value="P:regulation of filopodium assembly"/>
    <property type="evidence" value="ECO:0007669"/>
    <property type="project" value="TreeGrafter"/>
</dbReference>